<comment type="caution">
    <text evidence="2">The sequence shown here is derived from an EMBL/GenBank/DDBJ whole genome shotgun (WGS) entry which is preliminary data.</text>
</comment>
<dbReference type="CDD" id="cd00241">
    <property type="entry name" value="DOMON_like"/>
    <property type="match status" value="1"/>
</dbReference>
<feature type="domain" description="Carbohydrate-binding" evidence="1">
    <location>
        <begin position="58"/>
        <end position="263"/>
    </location>
</feature>
<evidence type="ECO:0000313" key="3">
    <source>
        <dbReference type="Proteomes" id="UP000030140"/>
    </source>
</evidence>
<dbReference type="OrthoDB" id="9786766at2"/>
<evidence type="ECO:0000313" key="2">
    <source>
        <dbReference type="EMBL" id="KGO05796.1"/>
    </source>
</evidence>
<protein>
    <submittedName>
        <fullName evidence="2">Sugar-binding protein</fullName>
    </submittedName>
</protein>
<gene>
    <name evidence="2" type="ORF">NV36_02345</name>
</gene>
<dbReference type="AlphaFoldDB" id="A0A0A2GU20"/>
<name>A0A0A2GU20_9FLAO</name>
<dbReference type="PROSITE" id="PS51257">
    <property type="entry name" value="PROKAR_LIPOPROTEIN"/>
    <property type="match status" value="1"/>
</dbReference>
<evidence type="ECO:0000259" key="1">
    <source>
        <dbReference type="Pfam" id="PF06452"/>
    </source>
</evidence>
<organism evidence="2 3">
    <name type="scientific">Dokdonia donghaensis DSW-1</name>
    <dbReference type="NCBI Taxonomy" id="1300343"/>
    <lineage>
        <taxon>Bacteria</taxon>
        <taxon>Pseudomonadati</taxon>
        <taxon>Bacteroidota</taxon>
        <taxon>Flavobacteriia</taxon>
        <taxon>Flavobacteriales</taxon>
        <taxon>Flavobacteriaceae</taxon>
        <taxon>Dokdonia</taxon>
    </lineage>
</organism>
<accession>A0A0A2GU20</accession>
<dbReference type="Pfam" id="PF06452">
    <property type="entry name" value="CBM9_1"/>
    <property type="match status" value="1"/>
</dbReference>
<keyword evidence="3" id="KW-1185">Reference proteome</keyword>
<dbReference type="GO" id="GO:0004553">
    <property type="term" value="F:hydrolase activity, hydrolyzing O-glycosyl compounds"/>
    <property type="evidence" value="ECO:0007669"/>
    <property type="project" value="InterPro"/>
</dbReference>
<proteinExistence type="predicted"/>
<dbReference type="Gene3D" id="2.60.40.1190">
    <property type="match status" value="1"/>
</dbReference>
<dbReference type="GO" id="GO:0016052">
    <property type="term" value="P:carbohydrate catabolic process"/>
    <property type="evidence" value="ECO:0007669"/>
    <property type="project" value="InterPro"/>
</dbReference>
<dbReference type="Proteomes" id="UP000030140">
    <property type="component" value="Unassembled WGS sequence"/>
</dbReference>
<dbReference type="RefSeq" id="WP_035324827.1">
    <property type="nucleotide sequence ID" value="NZ_CP015125.1"/>
</dbReference>
<dbReference type="InterPro" id="IPR010502">
    <property type="entry name" value="Carb-bd_dom_fam9"/>
</dbReference>
<dbReference type="GO" id="GO:0030246">
    <property type="term" value="F:carbohydrate binding"/>
    <property type="evidence" value="ECO:0007669"/>
    <property type="project" value="InterPro"/>
</dbReference>
<reference evidence="2 3" key="1">
    <citation type="submission" date="2014-10" db="EMBL/GenBank/DDBJ databases">
        <title>Draft genome sequence of the proteorhodopsin-containing marine bacterium Dokdonia donghaensis.</title>
        <authorList>
            <person name="Gomez-Consarnau L."/>
            <person name="Gonzalez J.M."/>
            <person name="Riedel T."/>
            <person name="Jaenicke S."/>
            <person name="Wagner-Doebler I."/>
            <person name="Fuhrman J.A."/>
        </authorList>
    </citation>
    <scope>NUCLEOTIDE SEQUENCE [LARGE SCALE GENOMIC DNA]</scope>
    <source>
        <strain evidence="2 3">DSW-1</strain>
    </source>
</reference>
<dbReference type="PATRIC" id="fig|1300343.5.peg.2076"/>
<dbReference type="SUPFAM" id="SSF49344">
    <property type="entry name" value="CBD9-like"/>
    <property type="match status" value="1"/>
</dbReference>
<dbReference type="EMBL" id="JSAQ01000001">
    <property type="protein sequence ID" value="KGO05796.1"/>
    <property type="molecule type" value="Genomic_DNA"/>
</dbReference>
<dbReference type="KEGG" id="ddo:I597_2062"/>
<sequence>MKNLLTFCLLTLVLSSCKESTTTASSSSDLVEDTSEIPNNKIDHQLRQVQKATIAPELDGKADDPIWKAVSWQQLNQKWLGDDYTDQDFAGRYKLAWTPEALYILAEITDDVIYDKEKDPLTLWWDDDCLEIFIDEDNSGGGHQFTHNAFAYHVALDGNVVDVAPGKTPTLYNSHVQSKTTTIGENTMLWECKMTIYDATYKDGGVNEQKILAPNKKMGFALAYCDNDASEERENFIGSVAVPGEDKNRGWIDAGIFGTIELVE</sequence>